<gene>
    <name evidence="4" type="ORF">EHT25_07840</name>
</gene>
<protein>
    <submittedName>
        <fullName evidence="4">DUF86 domain-containing protein</fullName>
    </submittedName>
</protein>
<sequence length="53" mass="6233">MTGFGHHLEIKVISLRNRIIQAYDAVDDILIWEVVQRHLPVLKQDVFHLLNMP</sequence>
<dbReference type="AlphaFoldDB" id="A0A3P1C3Y1"/>
<dbReference type="EMBL" id="RQJO01000007">
    <property type="protein sequence ID" value="RRB07958.1"/>
    <property type="molecule type" value="Genomic_DNA"/>
</dbReference>
<proteinExistence type="predicted"/>
<keyword evidence="2" id="KW-0540">Nuclease</keyword>
<dbReference type="Proteomes" id="UP000271925">
    <property type="component" value="Unassembled WGS sequence"/>
</dbReference>
<reference evidence="4 5" key="1">
    <citation type="submission" date="2018-11" db="EMBL/GenBank/DDBJ databases">
        <authorList>
            <person name="Zhou Z."/>
            <person name="Wang G."/>
        </authorList>
    </citation>
    <scope>NUCLEOTIDE SEQUENCE [LARGE SCALE GENOMIC DNA]</scope>
    <source>
        <strain evidence="4 5">KCTC52004</strain>
    </source>
</reference>
<dbReference type="OrthoDB" id="955324at2"/>
<dbReference type="GO" id="GO:0016787">
    <property type="term" value="F:hydrolase activity"/>
    <property type="evidence" value="ECO:0007669"/>
    <property type="project" value="UniProtKB-KW"/>
</dbReference>
<accession>A0A3P1C3Y1</accession>
<evidence type="ECO:0000313" key="4">
    <source>
        <dbReference type="EMBL" id="RRB07958.1"/>
    </source>
</evidence>
<evidence type="ECO:0000256" key="2">
    <source>
        <dbReference type="ARBA" id="ARBA00022722"/>
    </source>
</evidence>
<dbReference type="Pfam" id="PF01934">
    <property type="entry name" value="HepT-like"/>
    <property type="match status" value="1"/>
</dbReference>
<evidence type="ECO:0000256" key="1">
    <source>
        <dbReference type="ARBA" id="ARBA00022649"/>
    </source>
</evidence>
<dbReference type="InterPro" id="IPR008201">
    <property type="entry name" value="HepT-like"/>
</dbReference>
<keyword evidence="3" id="KW-0378">Hydrolase</keyword>
<keyword evidence="5" id="KW-1185">Reference proteome</keyword>
<dbReference type="GO" id="GO:0110001">
    <property type="term" value="C:toxin-antitoxin complex"/>
    <property type="evidence" value="ECO:0007669"/>
    <property type="project" value="InterPro"/>
</dbReference>
<dbReference type="GO" id="GO:0004540">
    <property type="term" value="F:RNA nuclease activity"/>
    <property type="evidence" value="ECO:0007669"/>
    <property type="project" value="InterPro"/>
</dbReference>
<evidence type="ECO:0000256" key="3">
    <source>
        <dbReference type="ARBA" id="ARBA00022801"/>
    </source>
</evidence>
<evidence type="ECO:0000313" key="5">
    <source>
        <dbReference type="Proteomes" id="UP000271925"/>
    </source>
</evidence>
<keyword evidence="1" id="KW-1277">Toxin-antitoxin system</keyword>
<name>A0A3P1C3Y1_9BACT</name>
<comment type="caution">
    <text evidence="4">The sequence shown here is derived from an EMBL/GenBank/DDBJ whole genome shotgun (WGS) entry which is preliminary data.</text>
</comment>
<organism evidence="4 5">
    <name type="scientific">Larkinella rosea</name>
    <dbReference type="NCBI Taxonomy" id="2025312"/>
    <lineage>
        <taxon>Bacteria</taxon>
        <taxon>Pseudomonadati</taxon>
        <taxon>Bacteroidota</taxon>
        <taxon>Cytophagia</taxon>
        <taxon>Cytophagales</taxon>
        <taxon>Spirosomataceae</taxon>
        <taxon>Larkinella</taxon>
    </lineage>
</organism>
<dbReference type="RefSeq" id="WP_124873571.1">
    <property type="nucleotide sequence ID" value="NZ_RQJO01000007.1"/>
</dbReference>